<evidence type="ECO:0000256" key="4">
    <source>
        <dbReference type="ARBA" id="ARBA00022989"/>
    </source>
</evidence>
<dbReference type="Gene3D" id="3.50.4.10">
    <property type="entry name" value="Hepatocyte Growth Factor"/>
    <property type="match status" value="1"/>
</dbReference>
<accession>A0A8J1Y129</accession>
<keyword evidence="4" id="KW-1133">Transmembrane helix</keyword>
<evidence type="ECO:0000256" key="2">
    <source>
        <dbReference type="ARBA" id="ARBA00022692"/>
    </source>
</evidence>
<organism evidence="7 8">
    <name type="scientific">Owenia fusiformis</name>
    <name type="common">Polychaete worm</name>
    <dbReference type="NCBI Taxonomy" id="6347"/>
    <lineage>
        <taxon>Eukaryota</taxon>
        <taxon>Metazoa</taxon>
        <taxon>Spiralia</taxon>
        <taxon>Lophotrochozoa</taxon>
        <taxon>Annelida</taxon>
        <taxon>Polychaeta</taxon>
        <taxon>Sedentaria</taxon>
        <taxon>Canalipalpata</taxon>
        <taxon>Sabellida</taxon>
        <taxon>Oweniida</taxon>
        <taxon>Oweniidae</taxon>
        <taxon>Owenia</taxon>
    </lineage>
</organism>
<evidence type="ECO:0000256" key="5">
    <source>
        <dbReference type="ARBA" id="ARBA00023136"/>
    </source>
</evidence>
<dbReference type="OrthoDB" id="5985073at2759"/>
<protein>
    <submittedName>
        <fullName evidence="7">Uncharacterized protein</fullName>
    </submittedName>
</protein>
<comment type="subcellular location">
    <subcellularLocation>
        <location evidence="1">Membrane</location>
        <topology evidence="1">Single-pass membrane protein</topology>
    </subcellularLocation>
</comment>
<keyword evidence="8" id="KW-1185">Reference proteome</keyword>
<keyword evidence="6" id="KW-0325">Glycoprotein</keyword>
<gene>
    <name evidence="7" type="ORF">OFUS_LOCUS7984</name>
</gene>
<keyword evidence="2" id="KW-0812">Transmembrane</keyword>
<evidence type="ECO:0000256" key="3">
    <source>
        <dbReference type="ARBA" id="ARBA00022729"/>
    </source>
</evidence>
<dbReference type="InterPro" id="IPR002889">
    <property type="entry name" value="WSC_carb-bd"/>
</dbReference>
<dbReference type="PROSITE" id="PS50948">
    <property type="entry name" value="PAN"/>
    <property type="match status" value="1"/>
</dbReference>
<proteinExistence type="predicted"/>
<dbReference type="AlphaFoldDB" id="A0A8J1Y129"/>
<dbReference type="EMBL" id="CAIIXF020000004">
    <property type="protein sequence ID" value="CAH1781404.1"/>
    <property type="molecule type" value="Genomic_DNA"/>
</dbReference>
<dbReference type="PANTHER" id="PTHR24269">
    <property type="entry name" value="KREMEN PROTEIN"/>
    <property type="match status" value="1"/>
</dbReference>
<dbReference type="GO" id="GO:0005886">
    <property type="term" value="C:plasma membrane"/>
    <property type="evidence" value="ECO:0007669"/>
    <property type="project" value="TreeGrafter"/>
</dbReference>
<dbReference type="InterPro" id="IPR051836">
    <property type="entry name" value="Kremen_rcpt"/>
</dbReference>
<sequence>MSIIIRAILFGGICILAVECSIGHVFHKRRNTRALNVTYAMPFLSVDECAVFCASTDGCTHFNFRKLNGNDTCNLLKKDCTIAKGKDHDYDLWHIGSRPAGLIYVGCTSVTDSKNNNYHDNNMTIYGCVDYCASRGFRYAKAYEGFRCMCGGSINWVEEYENGCTTTCIGNSSQICGGASSQYLSTYLLTY</sequence>
<comment type="caution">
    <text evidence="7">The sequence shown here is derived from an EMBL/GenBank/DDBJ whole genome shotgun (WGS) entry which is preliminary data.</text>
</comment>
<evidence type="ECO:0000313" key="7">
    <source>
        <dbReference type="EMBL" id="CAH1781404.1"/>
    </source>
</evidence>
<dbReference type="SMART" id="SM00321">
    <property type="entry name" value="WSC"/>
    <property type="match status" value="1"/>
</dbReference>
<dbReference type="PANTHER" id="PTHR24269:SF16">
    <property type="entry name" value="PROTEIN SLG1"/>
    <property type="match status" value="1"/>
</dbReference>
<keyword evidence="3" id="KW-0732">Signal</keyword>
<dbReference type="Proteomes" id="UP000749559">
    <property type="component" value="Unassembled WGS sequence"/>
</dbReference>
<keyword evidence="5" id="KW-0472">Membrane</keyword>
<evidence type="ECO:0000256" key="1">
    <source>
        <dbReference type="ARBA" id="ARBA00004167"/>
    </source>
</evidence>
<dbReference type="Pfam" id="PF01822">
    <property type="entry name" value="WSC"/>
    <property type="match status" value="1"/>
</dbReference>
<name>A0A8J1Y129_OWEFU</name>
<evidence type="ECO:0000256" key="6">
    <source>
        <dbReference type="ARBA" id="ARBA00023180"/>
    </source>
</evidence>
<dbReference type="PROSITE" id="PS51212">
    <property type="entry name" value="WSC"/>
    <property type="match status" value="1"/>
</dbReference>
<evidence type="ECO:0000313" key="8">
    <source>
        <dbReference type="Proteomes" id="UP000749559"/>
    </source>
</evidence>
<dbReference type="InterPro" id="IPR003609">
    <property type="entry name" value="Pan_app"/>
</dbReference>
<reference evidence="7" key="1">
    <citation type="submission" date="2022-03" db="EMBL/GenBank/DDBJ databases">
        <authorList>
            <person name="Martin C."/>
        </authorList>
    </citation>
    <scope>NUCLEOTIDE SEQUENCE</scope>
</reference>